<accession>C0E8D7</accession>
<keyword evidence="3" id="KW-1185">Reference proteome</keyword>
<dbReference type="Pfam" id="PF21688">
    <property type="entry name" value="FAD-depend_C"/>
    <property type="match status" value="1"/>
</dbReference>
<protein>
    <submittedName>
        <fullName evidence="2">Pyridine nucleotide-disulfide oxidoreductase</fullName>
    </submittedName>
</protein>
<dbReference type="PANTHER" id="PTHR42842:SF3">
    <property type="entry name" value="FAD_NAD(P)-BINDING OXIDOREDUCTASE FAMILY PROTEIN"/>
    <property type="match status" value="1"/>
</dbReference>
<proteinExistence type="predicted"/>
<dbReference type="STRING" id="537013.CLOSTMETH_00082"/>
<reference evidence="2 3" key="1">
    <citation type="submission" date="2009-01" db="EMBL/GenBank/DDBJ databases">
        <authorList>
            <person name="Fulton L."/>
            <person name="Clifton S."/>
            <person name="Fulton B."/>
            <person name="Xu J."/>
            <person name="Minx P."/>
            <person name="Pepin K.H."/>
            <person name="Johnson M."/>
            <person name="Bhonagiri V."/>
            <person name="Nash W.E."/>
            <person name="Mardis E.R."/>
            <person name="Wilson R.K."/>
        </authorList>
    </citation>
    <scope>NUCLEOTIDE SEQUENCE [LARGE SCALE GENOMIC DNA]</scope>
    <source>
        <strain evidence="2 3">DSM 5476</strain>
    </source>
</reference>
<name>C0E8D7_9FIRM</name>
<evidence type="ECO:0000259" key="1">
    <source>
        <dbReference type="Pfam" id="PF21688"/>
    </source>
</evidence>
<dbReference type="EMBL" id="ACEC01000003">
    <property type="protein sequence ID" value="EEG32249.1"/>
    <property type="molecule type" value="Genomic_DNA"/>
</dbReference>
<evidence type="ECO:0000313" key="3">
    <source>
        <dbReference type="Proteomes" id="UP000003340"/>
    </source>
</evidence>
<dbReference type="Gene3D" id="3.30.70.2700">
    <property type="match status" value="1"/>
</dbReference>
<dbReference type="SUPFAM" id="SSF51905">
    <property type="entry name" value="FAD/NAD(P)-binding domain"/>
    <property type="match status" value="1"/>
</dbReference>
<dbReference type="InterPro" id="IPR028348">
    <property type="entry name" value="FAD-binding_protein"/>
</dbReference>
<dbReference type="PIRSF" id="PIRSF038984">
    <property type="entry name" value="FAD_binding_protein"/>
    <property type="match status" value="1"/>
</dbReference>
<dbReference type="eggNOG" id="COG2509">
    <property type="taxonomic scope" value="Bacteria"/>
</dbReference>
<organism evidence="2 3">
    <name type="scientific">[Clostridium] methylpentosum DSM 5476</name>
    <dbReference type="NCBI Taxonomy" id="537013"/>
    <lineage>
        <taxon>Bacteria</taxon>
        <taxon>Bacillati</taxon>
        <taxon>Bacillota</taxon>
        <taxon>Clostridia</taxon>
        <taxon>Eubacteriales</taxon>
        <taxon>Oscillospiraceae</taxon>
        <taxon>Oscillospiraceae incertae sedis</taxon>
    </lineage>
</organism>
<dbReference type="InterPro" id="IPR049516">
    <property type="entry name" value="FAD-depend_C"/>
</dbReference>
<dbReference type="AlphaFoldDB" id="C0E8D7"/>
<dbReference type="Proteomes" id="UP000003340">
    <property type="component" value="Unassembled WGS sequence"/>
</dbReference>
<reference evidence="2 3" key="2">
    <citation type="submission" date="2009-02" db="EMBL/GenBank/DDBJ databases">
        <title>Draft genome sequence of Clostridium methylpentosum (DSM 5476).</title>
        <authorList>
            <person name="Sudarsanam P."/>
            <person name="Ley R."/>
            <person name="Guruge J."/>
            <person name="Turnbaugh P.J."/>
            <person name="Mahowald M."/>
            <person name="Liep D."/>
            <person name="Gordon J."/>
        </authorList>
    </citation>
    <scope>NUCLEOTIDE SEQUENCE [LARGE SCALE GENOMIC DNA]</scope>
    <source>
        <strain evidence="2 3">DSM 5476</strain>
    </source>
</reference>
<gene>
    <name evidence="2" type="ORF">CLOSTMETH_00082</name>
</gene>
<evidence type="ECO:0000313" key="2">
    <source>
        <dbReference type="EMBL" id="EEG32249.1"/>
    </source>
</evidence>
<dbReference type="PANTHER" id="PTHR42842">
    <property type="entry name" value="FAD/NAD(P)-BINDING OXIDOREDUCTASE"/>
    <property type="match status" value="1"/>
</dbReference>
<comment type="caution">
    <text evidence="2">The sequence shown here is derived from an EMBL/GenBank/DDBJ whole genome shotgun (WGS) entry which is preliminary data.</text>
</comment>
<dbReference type="Gene3D" id="3.50.50.60">
    <property type="entry name" value="FAD/NAD(P)-binding domain"/>
    <property type="match status" value="2"/>
</dbReference>
<sequence>MAILISGIRIALDQKEEDALAKALRKLRVGRAQVRQAYVTKTSLDARRRDRISLVNTVCVELFEGELEAVKTASDSSVVYREKKELSFPIGKEKLDAPIVIAGFGPAGMFAALVLAQRGYRPIVLERGADVDRRVEAVERFWTGRGVDPATNVQFGEGGAGTFSDGKLTTRISDPLCSIVLDEFVRHGAPEEIRKKAKPHIGTDRLRGIVKSIRQEIQTLGGQVRFDCQLESIKMEGNRLRSVTAGSEEIPASALILAVGHSARDTFEMLSSHPFTLQPKVFSVGARIEHLQSEIDRGLYGEHAGHPLLPKGEYQLSHREGGRGVYTFCMCPGGFVVPSSSEEGTVVTNGMSEYARDGRNANAALVVNVSPEDYGPHPLDGLRFQQRLERTAFALAGKNYRAPAATVGRFLKGETGCDFGRVQPSYALGVAPCDFDELFPPVVTRLMREGLVRFGRKLPGFDAQDALLTGPETRTSSPLRILRGEDLMAVGMPDIYPCGEGAGYAGGIVSAAVDGIRAARSLIARFQLD</sequence>
<dbReference type="InterPro" id="IPR036188">
    <property type="entry name" value="FAD/NAD-bd_sf"/>
</dbReference>
<feature type="domain" description="FAD-dependent protein C-terminal" evidence="1">
    <location>
        <begin position="282"/>
        <end position="475"/>
    </location>
</feature>
<dbReference type="HOGENOM" id="CLU_028644_3_0_9"/>